<evidence type="ECO:0000256" key="1">
    <source>
        <dbReference type="SAM" id="MobiDB-lite"/>
    </source>
</evidence>
<accession>A0A061H6Y9</accession>
<feature type="region of interest" description="Disordered" evidence="1">
    <location>
        <begin position="474"/>
        <end position="551"/>
    </location>
</feature>
<reference evidence="2 3" key="1">
    <citation type="journal article" date="2013" name="Plant Cell">
        <title>The transition from a phytopathogenic smut ancestor to an anamorphic biocontrol agent deciphered by comparative whole-genome analysis.</title>
        <authorList>
            <person name="Lefebvre F."/>
            <person name="Joly D.L."/>
            <person name="Labbe C."/>
            <person name="Teichmann B."/>
            <person name="Linning R."/>
            <person name="Belzile F."/>
            <person name="Bakkeren G."/>
            <person name="Belanger R.R."/>
        </authorList>
    </citation>
    <scope>NUCLEOTIDE SEQUENCE [LARGE SCALE GENOMIC DNA]</scope>
    <source>
        <strain evidence="2 3">PF-1</strain>
    </source>
</reference>
<evidence type="ECO:0000313" key="3">
    <source>
        <dbReference type="Proteomes" id="UP000053664"/>
    </source>
</evidence>
<protein>
    <submittedName>
        <fullName evidence="2">Uncharacterized protein</fullName>
    </submittedName>
</protein>
<sequence>MASQADPPSRSQARQEEAQTDAGIDIDLSLQPMSTSPTAEKHQTRMTMAEFLQDDTAVSEQESPGQARAHPSSFSGSDVVGASPSSHQSTPGSIGIAARASLSISNSPVGDMLAHLSESAKRRKIRSTISDAMALRSPSYMVLEDLADDYSRRRDHRDGEQPAEQHSPTSAAIPADTGSERNGVRDDLDNTRRRRSMASDVGRAIKTKLSLAKSLGLSNSRRSTASSPGSKTMLGEAMGLQAMPKRPLSAELGLERTSKANKEGAAASDTSYAASTIGAATATAIAATPWTLGHARSPGESTSSSHRRQDTLGSISVLSSCLSEEIVISPDPSPQKPREVEHVGLEPEVPPCLVPPAGLGEPLEAVAEEEEHLHDDEESHSARQDEGSSSSTAGIVGVYGSGVPLDRNPLSFFREHFPVRILSPVLEATEDTSWGARSRVASLLSLSPVSAWGRSIGGTPVRGDDALSLASNLQHSATHGDRGSPASRRSPPSLELSMPEPAVAHDDAVPRTPAEDSWQGGGGLAAGRVQASRTDSRRTKGKRRSTSSLQLLASSGAAAVSGWKDVRRRSAASGDTSDGTVKRRSVLSTPLGELRLKLKKLERRSSLLGRGASGERFGTMTLADQVRRPKKPRKARGRVAVMIERHQFCVIDDDDSFVKIVRAPGGEAARP</sequence>
<dbReference type="KEGG" id="pfp:PFL1_04525"/>
<dbReference type="AlphaFoldDB" id="A0A061H6Y9"/>
<feature type="region of interest" description="Disordered" evidence="1">
    <location>
        <begin position="563"/>
        <end position="582"/>
    </location>
</feature>
<feature type="compositionally biased region" description="Low complexity" evidence="1">
    <location>
        <begin position="484"/>
        <end position="502"/>
    </location>
</feature>
<feature type="compositionally biased region" description="Polar residues" evidence="1">
    <location>
        <begin position="83"/>
        <end position="92"/>
    </location>
</feature>
<feature type="compositionally biased region" description="Basic and acidic residues" evidence="1">
    <location>
        <begin position="178"/>
        <end position="191"/>
    </location>
</feature>
<dbReference type="EMBL" id="KE361637">
    <property type="protein sequence ID" value="EPQ27780.1"/>
    <property type="molecule type" value="Genomic_DNA"/>
</dbReference>
<feature type="region of interest" description="Disordered" evidence="1">
    <location>
        <begin position="1"/>
        <end position="94"/>
    </location>
</feature>
<feature type="compositionally biased region" description="Basic and acidic residues" evidence="1">
    <location>
        <begin position="149"/>
        <end position="160"/>
    </location>
</feature>
<evidence type="ECO:0000313" key="2">
    <source>
        <dbReference type="EMBL" id="EPQ27780.1"/>
    </source>
</evidence>
<feature type="region of interest" description="Disordered" evidence="1">
    <location>
        <begin position="367"/>
        <end position="395"/>
    </location>
</feature>
<organism evidence="2 3">
    <name type="scientific">Pseudozyma flocculosa PF-1</name>
    <dbReference type="NCBI Taxonomy" id="1277687"/>
    <lineage>
        <taxon>Eukaryota</taxon>
        <taxon>Fungi</taxon>
        <taxon>Dikarya</taxon>
        <taxon>Basidiomycota</taxon>
        <taxon>Ustilaginomycotina</taxon>
        <taxon>Ustilaginomycetes</taxon>
        <taxon>Ustilaginales</taxon>
        <taxon>Ustilaginaceae</taxon>
        <taxon>Pseudozyma</taxon>
    </lineage>
</organism>
<proteinExistence type="predicted"/>
<feature type="region of interest" description="Disordered" evidence="1">
    <location>
        <begin position="146"/>
        <end position="200"/>
    </location>
</feature>
<dbReference type="HOGENOM" id="CLU_409453_0_0_1"/>
<dbReference type="RefSeq" id="XP_007880242.1">
    <property type="nucleotide sequence ID" value="XM_007882051.1"/>
</dbReference>
<dbReference type="GeneID" id="19318626"/>
<name>A0A061H6Y9_9BASI</name>
<dbReference type="Proteomes" id="UP000053664">
    <property type="component" value="Unassembled WGS sequence"/>
</dbReference>
<gene>
    <name evidence="2" type="ORF">PFL1_04525</name>
</gene>
<feature type="compositionally biased region" description="Basic and acidic residues" evidence="1">
    <location>
        <begin position="371"/>
        <end position="386"/>
    </location>
</feature>